<keyword evidence="1" id="KW-0812">Transmembrane</keyword>
<keyword evidence="1" id="KW-1133">Transmembrane helix</keyword>
<dbReference type="AlphaFoldDB" id="A0YE59"/>
<protein>
    <submittedName>
        <fullName evidence="2">Uncharacterized protein</fullName>
    </submittedName>
</protein>
<name>A0YE59_9GAMM</name>
<evidence type="ECO:0000313" key="3">
    <source>
        <dbReference type="Proteomes" id="UP000004931"/>
    </source>
</evidence>
<sequence>MPGVMARIQELIDDQRKTLKLFALGALLFFIGLGGIQWSGYNVEPSLQQEYYVLAGGILASCGFLVSITAQILLIVHRFQRLGKPK</sequence>
<comment type="caution">
    <text evidence="2">The sequence shown here is derived from an EMBL/GenBank/DDBJ whole genome shotgun (WGS) entry which is preliminary data.</text>
</comment>
<organism evidence="2 3">
    <name type="scientific">marine gamma proteobacterium HTCC2143</name>
    <dbReference type="NCBI Taxonomy" id="247633"/>
    <lineage>
        <taxon>Bacteria</taxon>
        <taxon>Pseudomonadati</taxon>
        <taxon>Pseudomonadota</taxon>
        <taxon>Gammaproteobacteria</taxon>
        <taxon>Cellvibrionales</taxon>
        <taxon>Spongiibacteraceae</taxon>
        <taxon>BD1-7 clade</taxon>
    </lineage>
</organism>
<feature type="transmembrane region" description="Helical" evidence="1">
    <location>
        <begin position="51"/>
        <end position="76"/>
    </location>
</feature>
<keyword evidence="1" id="KW-0472">Membrane</keyword>
<evidence type="ECO:0000256" key="1">
    <source>
        <dbReference type="SAM" id="Phobius"/>
    </source>
</evidence>
<dbReference type="Proteomes" id="UP000004931">
    <property type="component" value="Unassembled WGS sequence"/>
</dbReference>
<keyword evidence="3" id="KW-1185">Reference proteome</keyword>
<feature type="transmembrane region" description="Helical" evidence="1">
    <location>
        <begin position="21"/>
        <end position="39"/>
    </location>
</feature>
<gene>
    <name evidence="2" type="ORF">GP2143_02189</name>
</gene>
<reference evidence="2 3" key="1">
    <citation type="journal article" date="2010" name="J. Bacteriol.">
        <title>Genome sequence of the oligotrophic marine Gammaproteobacterium HTCC2143, isolated from the Oregon Coast.</title>
        <authorList>
            <person name="Oh H.M."/>
            <person name="Kang I."/>
            <person name="Ferriera S."/>
            <person name="Giovannoni S.J."/>
            <person name="Cho J.C."/>
        </authorList>
    </citation>
    <scope>NUCLEOTIDE SEQUENCE [LARGE SCALE GENOMIC DNA]</scope>
    <source>
        <strain evidence="2 3">HTCC2143</strain>
    </source>
</reference>
<accession>A0YE59</accession>
<proteinExistence type="predicted"/>
<evidence type="ECO:0000313" key="2">
    <source>
        <dbReference type="EMBL" id="EAW30695.1"/>
    </source>
</evidence>
<dbReference type="EMBL" id="AAVT01000006">
    <property type="protein sequence ID" value="EAW30695.1"/>
    <property type="molecule type" value="Genomic_DNA"/>
</dbReference>